<dbReference type="GO" id="GO:0045333">
    <property type="term" value="P:cellular respiration"/>
    <property type="evidence" value="ECO:0007669"/>
    <property type="project" value="UniProtKB-ARBA"/>
</dbReference>
<evidence type="ECO:0000256" key="9">
    <source>
        <dbReference type="ARBA" id="ARBA00023052"/>
    </source>
</evidence>
<proteinExistence type="predicted"/>
<dbReference type="Pfam" id="PF02775">
    <property type="entry name" value="TPP_enzyme_C"/>
    <property type="match status" value="1"/>
</dbReference>
<dbReference type="CDD" id="cd03375">
    <property type="entry name" value="TPP_OGFOR"/>
    <property type="match status" value="1"/>
</dbReference>
<dbReference type="GO" id="GO:0016625">
    <property type="term" value="F:oxidoreductase activity, acting on the aldehyde or oxo group of donors, iron-sulfur protein as acceptor"/>
    <property type="evidence" value="ECO:0007669"/>
    <property type="project" value="UniProtKB-ARBA"/>
</dbReference>
<dbReference type="InterPro" id="IPR011766">
    <property type="entry name" value="TPP_enzyme_TPP-bd"/>
</dbReference>
<keyword evidence="9" id="KW-0786">Thiamine pyrophosphate</keyword>
<gene>
    <name evidence="12" type="ORF">AVDCRST_MAG18-1162</name>
</gene>
<dbReference type="EC" id="1.2.7.-" evidence="12"/>
<feature type="domain" description="Thiamine pyrophosphate enzyme TPP-binding" evidence="10">
    <location>
        <begin position="55"/>
        <end position="201"/>
    </location>
</feature>
<dbReference type="InterPro" id="IPR011896">
    <property type="entry name" value="OFOB"/>
</dbReference>
<evidence type="ECO:0000256" key="6">
    <source>
        <dbReference type="ARBA" id="ARBA00023002"/>
    </source>
</evidence>
<dbReference type="InterPro" id="IPR029061">
    <property type="entry name" value="THDP-binding"/>
</dbReference>
<keyword evidence="8" id="KW-0411">Iron-sulfur</keyword>
<keyword evidence="6 12" id="KW-0560">Oxidoreductase</keyword>
<sequence>MTAAVVERKAEDFKSEVKVTWCPGCGDFGVLNATYKALAEQGYDTKDVVVVSGIGCSSRFPFFVSTYGFHGVHGRALPIATGIKMSRPELEVVVFGGDGDAFAIGAGHFVHACRRNIDMCYVIMDNAVYGLTKGQYSPTSHVGFVSKTTPTGSSEEGINPLMLAIASGATYVARGFSSKPKDLTKLIVDGINHKGFAVIDCYSPCPTFNKVNTFNYWKDETTPLPAEHDPRDRTAAITMALTDDPLYLGLFYQKEGDSFGDRVGARSTGDAAQTQALVEKLIAKYS</sequence>
<evidence type="ECO:0000259" key="10">
    <source>
        <dbReference type="Pfam" id="PF02775"/>
    </source>
</evidence>
<reference evidence="12" key="1">
    <citation type="submission" date="2020-02" db="EMBL/GenBank/DDBJ databases">
        <authorList>
            <person name="Meier V. D."/>
        </authorList>
    </citation>
    <scope>NUCLEOTIDE SEQUENCE</scope>
    <source>
        <strain evidence="12">AVDCRST_MAG18</strain>
    </source>
</reference>
<feature type="domain" description="Pyruvate ferredoxin oxidoreductase beta subunit C-terminal" evidence="11">
    <location>
        <begin position="205"/>
        <end position="264"/>
    </location>
</feature>
<organism evidence="12">
    <name type="scientific">uncultured Thermomicrobiales bacterium</name>
    <dbReference type="NCBI Taxonomy" id="1645740"/>
    <lineage>
        <taxon>Bacteria</taxon>
        <taxon>Pseudomonadati</taxon>
        <taxon>Thermomicrobiota</taxon>
        <taxon>Thermomicrobia</taxon>
        <taxon>Thermomicrobiales</taxon>
        <taxon>environmental samples</taxon>
    </lineage>
</organism>
<dbReference type="PANTHER" id="PTHR48084">
    <property type="entry name" value="2-OXOGLUTARATE OXIDOREDUCTASE SUBUNIT KORB-RELATED"/>
    <property type="match status" value="1"/>
</dbReference>
<dbReference type="GO" id="GO:0051536">
    <property type="term" value="F:iron-sulfur cluster binding"/>
    <property type="evidence" value="ECO:0007669"/>
    <property type="project" value="UniProtKB-KW"/>
</dbReference>
<dbReference type="Pfam" id="PF12367">
    <property type="entry name" value="PFO_beta_C"/>
    <property type="match status" value="1"/>
</dbReference>
<comment type="cofactor">
    <cofactor evidence="2">
        <name>thiamine diphosphate</name>
        <dbReference type="ChEBI" id="CHEBI:58937"/>
    </cofactor>
</comment>
<dbReference type="EMBL" id="CADCWN010000087">
    <property type="protein sequence ID" value="CAA9561987.1"/>
    <property type="molecule type" value="Genomic_DNA"/>
</dbReference>
<dbReference type="NCBIfam" id="TIGR02177">
    <property type="entry name" value="PorB_KorB"/>
    <property type="match status" value="1"/>
</dbReference>
<evidence type="ECO:0000313" key="12">
    <source>
        <dbReference type="EMBL" id="CAA9561987.1"/>
    </source>
</evidence>
<evidence type="ECO:0000256" key="7">
    <source>
        <dbReference type="ARBA" id="ARBA00023004"/>
    </source>
</evidence>
<evidence type="ECO:0000256" key="3">
    <source>
        <dbReference type="ARBA" id="ARBA00001966"/>
    </source>
</evidence>
<keyword evidence="7" id="KW-0408">Iron</keyword>
<dbReference type="GO" id="GO:0046872">
    <property type="term" value="F:metal ion binding"/>
    <property type="evidence" value="ECO:0007669"/>
    <property type="project" value="UniProtKB-KW"/>
</dbReference>
<dbReference type="Gene3D" id="3.40.50.970">
    <property type="match status" value="1"/>
</dbReference>
<keyword evidence="4" id="KW-0479">Metal-binding</keyword>
<dbReference type="AlphaFoldDB" id="A0A6J4V181"/>
<dbReference type="InterPro" id="IPR051457">
    <property type="entry name" value="2-oxoacid:Fd_oxidoreductase"/>
</dbReference>
<dbReference type="PANTHER" id="PTHR48084:SF4">
    <property type="entry name" value="2-OXOGLUTARATE OXIDOREDUCTASE SUBUNIT KORB"/>
    <property type="match status" value="1"/>
</dbReference>
<keyword evidence="5" id="KW-0460">Magnesium</keyword>
<dbReference type="SUPFAM" id="SSF52518">
    <property type="entry name" value="Thiamin diphosphate-binding fold (THDP-binding)"/>
    <property type="match status" value="1"/>
</dbReference>
<evidence type="ECO:0000256" key="5">
    <source>
        <dbReference type="ARBA" id="ARBA00022842"/>
    </source>
</evidence>
<comment type="cofactor">
    <cofactor evidence="3">
        <name>[4Fe-4S] cluster</name>
        <dbReference type="ChEBI" id="CHEBI:49883"/>
    </cofactor>
</comment>
<dbReference type="GO" id="GO:0030976">
    <property type="term" value="F:thiamine pyrophosphate binding"/>
    <property type="evidence" value="ECO:0007669"/>
    <property type="project" value="InterPro"/>
</dbReference>
<evidence type="ECO:0000256" key="4">
    <source>
        <dbReference type="ARBA" id="ARBA00022723"/>
    </source>
</evidence>
<protein>
    <submittedName>
        <fullName evidence="12">2-oxoglutarate/2-oxoacid ferredoxin oxidoreductase, beta subunit</fullName>
        <ecNumber evidence="12">1.2.7.-</ecNumber>
    </submittedName>
</protein>
<comment type="cofactor">
    <cofactor evidence="1">
        <name>Mg(2+)</name>
        <dbReference type="ChEBI" id="CHEBI:18420"/>
    </cofactor>
</comment>
<dbReference type="InterPro" id="IPR032686">
    <property type="entry name" value="PFO_beta_C"/>
</dbReference>
<evidence type="ECO:0000256" key="8">
    <source>
        <dbReference type="ARBA" id="ARBA00023014"/>
    </source>
</evidence>
<evidence type="ECO:0000259" key="11">
    <source>
        <dbReference type="Pfam" id="PF12367"/>
    </source>
</evidence>
<evidence type="ECO:0000256" key="2">
    <source>
        <dbReference type="ARBA" id="ARBA00001964"/>
    </source>
</evidence>
<dbReference type="GO" id="GO:0044281">
    <property type="term" value="P:small molecule metabolic process"/>
    <property type="evidence" value="ECO:0007669"/>
    <property type="project" value="UniProtKB-ARBA"/>
</dbReference>
<evidence type="ECO:0000256" key="1">
    <source>
        <dbReference type="ARBA" id="ARBA00001946"/>
    </source>
</evidence>
<accession>A0A6J4V181</accession>
<name>A0A6J4V181_9BACT</name>